<accession>A0AAV4RKA6</accession>
<organism evidence="1 2">
    <name type="scientific">Caerostris darwini</name>
    <dbReference type="NCBI Taxonomy" id="1538125"/>
    <lineage>
        <taxon>Eukaryota</taxon>
        <taxon>Metazoa</taxon>
        <taxon>Ecdysozoa</taxon>
        <taxon>Arthropoda</taxon>
        <taxon>Chelicerata</taxon>
        <taxon>Arachnida</taxon>
        <taxon>Araneae</taxon>
        <taxon>Araneomorphae</taxon>
        <taxon>Entelegynae</taxon>
        <taxon>Araneoidea</taxon>
        <taxon>Araneidae</taxon>
        <taxon>Caerostris</taxon>
    </lineage>
</organism>
<comment type="caution">
    <text evidence="1">The sequence shown here is derived from an EMBL/GenBank/DDBJ whole genome shotgun (WGS) entry which is preliminary data.</text>
</comment>
<dbReference type="Proteomes" id="UP001054837">
    <property type="component" value="Unassembled WGS sequence"/>
</dbReference>
<protein>
    <submittedName>
        <fullName evidence="1">Uncharacterized protein</fullName>
    </submittedName>
</protein>
<dbReference type="EMBL" id="BPLQ01006428">
    <property type="protein sequence ID" value="GIY22294.1"/>
    <property type="molecule type" value="Genomic_DNA"/>
</dbReference>
<keyword evidence="2" id="KW-1185">Reference proteome</keyword>
<dbReference type="AlphaFoldDB" id="A0AAV4RKA6"/>
<name>A0AAV4RKA6_9ARAC</name>
<evidence type="ECO:0000313" key="2">
    <source>
        <dbReference type="Proteomes" id="UP001054837"/>
    </source>
</evidence>
<gene>
    <name evidence="1" type="ORF">CDAR_374991</name>
</gene>
<reference evidence="1 2" key="1">
    <citation type="submission" date="2021-06" db="EMBL/GenBank/DDBJ databases">
        <title>Caerostris darwini draft genome.</title>
        <authorList>
            <person name="Kono N."/>
            <person name="Arakawa K."/>
        </authorList>
    </citation>
    <scope>NUCLEOTIDE SEQUENCE [LARGE SCALE GENOMIC DNA]</scope>
</reference>
<evidence type="ECO:0000313" key="1">
    <source>
        <dbReference type="EMBL" id="GIY22294.1"/>
    </source>
</evidence>
<sequence length="177" mass="19981">MLPNLSQNNVTRSFLQTSSINDYAPWTLIRLSGYPFALLRSRNQPRRNRTIRERDKNTTRVSITILLAIHLTLSKIHGSPFCKRCASEIVEAKEKPTMDLSSSSSLVRGRKGRCICIVMVSGRNGERNLIKFFSFSSAPPRPPKGAGRLGGESSFELLFSYVNKECRVCMEEILKDI</sequence>
<proteinExistence type="predicted"/>